<dbReference type="AlphaFoldDB" id="A0A834H5U1"/>
<dbReference type="PANTHER" id="PTHR20961">
    <property type="entry name" value="GLYCOSYLTRANSFERASE"/>
    <property type="match status" value="1"/>
</dbReference>
<dbReference type="OrthoDB" id="529273at2759"/>
<dbReference type="GO" id="GO:0000139">
    <property type="term" value="C:Golgi membrane"/>
    <property type="evidence" value="ECO:0007669"/>
    <property type="project" value="UniProtKB-SubCell"/>
</dbReference>
<keyword evidence="2" id="KW-0328">Glycosyltransferase</keyword>
<evidence type="ECO:0000256" key="4">
    <source>
        <dbReference type="ARBA" id="ARBA00023180"/>
    </source>
</evidence>
<evidence type="ECO:0000313" key="8">
    <source>
        <dbReference type="Proteomes" id="UP000626092"/>
    </source>
</evidence>
<evidence type="ECO:0000256" key="2">
    <source>
        <dbReference type="ARBA" id="ARBA00022676"/>
    </source>
</evidence>
<accession>A0A834H5U1</accession>
<proteinExistence type="predicted"/>
<dbReference type="EMBL" id="WJXA01000006">
    <property type="protein sequence ID" value="KAF7141973.1"/>
    <property type="molecule type" value="Genomic_DNA"/>
</dbReference>
<evidence type="ECO:0000259" key="6">
    <source>
        <dbReference type="Pfam" id="PF04577"/>
    </source>
</evidence>
<dbReference type="InterPro" id="IPR049625">
    <property type="entry name" value="Glyco_transf_61_cat"/>
</dbReference>
<comment type="caution">
    <text evidence="7">The sequence shown here is derived from an EMBL/GenBank/DDBJ whole genome shotgun (WGS) entry which is preliminary data.</text>
</comment>
<evidence type="ECO:0000256" key="5">
    <source>
        <dbReference type="SAM" id="Phobius"/>
    </source>
</evidence>
<evidence type="ECO:0000256" key="3">
    <source>
        <dbReference type="ARBA" id="ARBA00022679"/>
    </source>
</evidence>
<keyword evidence="3" id="KW-0808">Transferase</keyword>
<dbReference type="PANTHER" id="PTHR20961:SF108">
    <property type="entry name" value="GLYCOSYLTRANSFERASE"/>
    <property type="match status" value="1"/>
</dbReference>
<dbReference type="Pfam" id="PF04577">
    <property type="entry name" value="Glyco_transf_61"/>
    <property type="match status" value="1"/>
</dbReference>
<sequence length="435" mass="48857">MEKAPGSLVLRVRATPFFCMLLLCLLYTVDFGFNETRLSDQWENQTQLEATGFACDSKIRTDVCVSTRPVRIDTLTMKLYASFSQGMPQASRTIHPYAMKDDRSLMNTSVTAVQILPGNITLSSPCQYTHNVTAVIFSSGGYARNIFHEFNEVIIPLFLTSRHFQSRLQFIVTDFRDEFFAKYKKILSHLSSYEVIKVFTPALNGSMHCFPGAVVGLHYHDHLAISNTTVPKGYSMLDFKQFLRESYNLKKQDLSQMEKPVLVLISRTKSRMFLNEDEVLTMMRALGFTVVVAKRKTLTHLDKVAEMLNPCSVLVGAHGAGLTNEVFLSEGAVVVQVVGLGLDWASENYFGVPARGMGLNYVDYKIEAEESSLISLYGRDHPVIVDPASLYLQGYDVGRAVYLKRQNFNIDVVRFRETLVKALGLLGRSAAETPF</sequence>
<gene>
    <name evidence="7" type="ORF">RHSIM_Rhsim06G0220800</name>
</gene>
<protein>
    <recommendedName>
        <fullName evidence="6">Glycosyltransferase 61 catalytic domain-containing protein</fullName>
    </recommendedName>
</protein>
<keyword evidence="5" id="KW-1133">Transmembrane helix</keyword>
<dbReference type="Proteomes" id="UP000626092">
    <property type="component" value="Unassembled WGS sequence"/>
</dbReference>
<feature type="transmembrane region" description="Helical" evidence="5">
    <location>
        <begin position="12"/>
        <end position="29"/>
    </location>
</feature>
<comment type="subcellular location">
    <subcellularLocation>
        <location evidence="1">Golgi apparatus membrane</location>
        <topology evidence="1">Single-pass type II membrane protein</topology>
    </subcellularLocation>
</comment>
<reference evidence="7" key="1">
    <citation type="submission" date="2019-11" db="EMBL/GenBank/DDBJ databases">
        <authorList>
            <person name="Liu Y."/>
            <person name="Hou J."/>
            <person name="Li T.-Q."/>
            <person name="Guan C.-H."/>
            <person name="Wu X."/>
            <person name="Wu H.-Z."/>
            <person name="Ling F."/>
            <person name="Zhang R."/>
            <person name="Shi X.-G."/>
            <person name="Ren J.-P."/>
            <person name="Chen E.-F."/>
            <person name="Sun J.-M."/>
        </authorList>
    </citation>
    <scope>NUCLEOTIDE SEQUENCE</scope>
    <source>
        <strain evidence="7">Adult_tree_wgs_1</strain>
        <tissue evidence="7">Leaves</tissue>
    </source>
</reference>
<dbReference type="InterPro" id="IPR007657">
    <property type="entry name" value="Glycosyltransferase_61"/>
</dbReference>
<keyword evidence="4" id="KW-0325">Glycoprotein</keyword>
<dbReference type="GO" id="GO:0016763">
    <property type="term" value="F:pentosyltransferase activity"/>
    <property type="evidence" value="ECO:0007669"/>
    <property type="project" value="UniProtKB-ARBA"/>
</dbReference>
<keyword evidence="5" id="KW-0812">Transmembrane</keyword>
<feature type="domain" description="Glycosyltransferase 61 catalytic" evidence="6">
    <location>
        <begin position="202"/>
        <end position="335"/>
    </location>
</feature>
<organism evidence="7 8">
    <name type="scientific">Rhododendron simsii</name>
    <name type="common">Sims's rhododendron</name>
    <dbReference type="NCBI Taxonomy" id="118357"/>
    <lineage>
        <taxon>Eukaryota</taxon>
        <taxon>Viridiplantae</taxon>
        <taxon>Streptophyta</taxon>
        <taxon>Embryophyta</taxon>
        <taxon>Tracheophyta</taxon>
        <taxon>Spermatophyta</taxon>
        <taxon>Magnoliopsida</taxon>
        <taxon>eudicotyledons</taxon>
        <taxon>Gunneridae</taxon>
        <taxon>Pentapetalae</taxon>
        <taxon>asterids</taxon>
        <taxon>Ericales</taxon>
        <taxon>Ericaceae</taxon>
        <taxon>Ericoideae</taxon>
        <taxon>Rhodoreae</taxon>
        <taxon>Rhododendron</taxon>
    </lineage>
</organism>
<keyword evidence="8" id="KW-1185">Reference proteome</keyword>
<keyword evidence="5" id="KW-0472">Membrane</keyword>
<evidence type="ECO:0000313" key="7">
    <source>
        <dbReference type="EMBL" id="KAF7141973.1"/>
    </source>
</evidence>
<name>A0A834H5U1_RHOSS</name>
<evidence type="ECO:0000256" key="1">
    <source>
        <dbReference type="ARBA" id="ARBA00004323"/>
    </source>
</evidence>